<keyword evidence="3" id="KW-0547">Nucleotide-binding</keyword>
<dbReference type="GO" id="GO:0043814">
    <property type="term" value="F:phospholactate guanylyltransferase activity"/>
    <property type="evidence" value="ECO:0007669"/>
    <property type="project" value="UniProtKB-EC"/>
</dbReference>
<dbReference type="GO" id="GO:0005525">
    <property type="term" value="F:GTP binding"/>
    <property type="evidence" value="ECO:0007669"/>
    <property type="project" value="UniProtKB-KW"/>
</dbReference>
<dbReference type="Gene3D" id="3.90.550.10">
    <property type="entry name" value="Spore Coat Polysaccharide Biosynthesis Protein SpsA, Chain A"/>
    <property type="match status" value="1"/>
</dbReference>
<keyword evidence="4" id="KW-0342">GTP-binding</keyword>
<keyword evidence="6" id="KW-1185">Reference proteome</keyword>
<evidence type="ECO:0000256" key="4">
    <source>
        <dbReference type="ARBA" id="ARBA00023134"/>
    </source>
</evidence>
<gene>
    <name evidence="5" type="primary">cofC</name>
    <name evidence="5" type="ORF">NFRAN_2319</name>
</gene>
<evidence type="ECO:0000313" key="5">
    <source>
        <dbReference type="EMBL" id="VFJ14641.1"/>
    </source>
</evidence>
<evidence type="ECO:0000313" key="6">
    <source>
        <dbReference type="Proteomes" id="UP000294299"/>
    </source>
</evidence>
<dbReference type="KEGG" id="nfn:NFRAN_2319"/>
<dbReference type="GeneID" id="39421540"/>
<accession>A0A484IF44</accession>
<keyword evidence="1 5" id="KW-0808">Transferase</keyword>
<dbReference type="AlphaFoldDB" id="A0A484IF44"/>
<dbReference type="SUPFAM" id="SSF53448">
    <property type="entry name" value="Nucleotide-diphospho-sugar transferases"/>
    <property type="match status" value="1"/>
</dbReference>
<dbReference type="Proteomes" id="UP000294299">
    <property type="component" value="Chromosome NFRAN"/>
</dbReference>
<dbReference type="InterPro" id="IPR029044">
    <property type="entry name" value="Nucleotide-diphossugar_trans"/>
</dbReference>
<protein>
    <submittedName>
        <fullName evidence="5">2-phospho-L-lactate guanylyltransferase</fullName>
        <ecNumber evidence="5">2.7.7.68</ecNumber>
    </submittedName>
</protein>
<dbReference type="OrthoDB" id="11179at2157"/>
<dbReference type="EMBL" id="LR216287">
    <property type="protein sequence ID" value="VFJ14641.1"/>
    <property type="molecule type" value="Genomic_DNA"/>
</dbReference>
<reference evidence="5 6" key="1">
    <citation type="submission" date="2019-02" db="EMBL/GenBank/DDBJ databases">
        <authorList>
            <person name="Lehtovirta-Morley E L."/>
        </authorList>
    </citation>
    <scope>NUCLEOTIDE SEQUENCE [LARGE SCALE GENOMIC DNA]</scope>
    <source>
        <strain evidence="5">NFRAN1</strain>
    </source>
</reference>
<dbReference type="Pfam" id="PF01983">
    <property type="entry name" value="CofC"/>
    <property type="match status" value="1"/>
</dbReference>
<evidence type="ECO:0000256" key="1">
    <source>
        <dbReference type="ARBA" id="ARBA00022679"/>
    </source>
</evidence>
<dbReference type="InterPro" id="IPR002835">
    <property type="entry name" value="CofC"/>
</dbReference>
<organism evidence="5 6">
    <name type="scientific">Candidatus Nitrosocosmicus franklandianus</name>
    <dbReference type="NCBI Taxonomy" id="1798806"/>
    <lineage>
        <taxon>Archaea</taxon>
        <taxon>Nitrososphaerota</taxon>
        <taxon>Nitrososphaeria</taxon>
        <taxon>Nitrososphaerales</taxon>
        <taxon>Nitrososphaeraceae</taxon>
        <taxon>Candidatus Nitrosocosmicus</taxon>
    </lineage>
</organism>
<dbReference type="EC" id="2.7.7.68" evidence="5"/>
<proteinExistence type="predicted"/>
<name>A0A484IF44_9ARCH</name>
<dbReference type="PANTHER" id="PTHR40392:SF1">
    <property type="entry name" value="2-PHOSPHO-L-LACTATE GUANYLYLTRANSFERASE"/>
    <property type="match status" value="1"/>
</dbReference>
<evidence type="ECO:0000256" key="2">
    <source>
        <dbReference type="ARBA" id="ARBA00022695"/>
    </source>
</evidence>
<sequence>MEDPKTAIIIPVKSFEKSKTRLSRYLTLEQRIELCRHFVNDLVKKVSRLERCQIIFITNEFINLPDSLRDKFLTIDEGMNSGVNKAVSLADSYITKAGFDSSLVIPIDIPLFNLSQINEILHYSKGFREGICIVPSYRYDGTNILLRKPHTVIETSYDDNSFFNHLRRGMEKGVSVKVFDFENLKTDVDTIEDIMLIFKKYVFTTSEQLNKVVNTSHQSNSKIILENNNSALNYLLEILSQNQDLWL</sequence>
<keyword evidence="2 5" id="KW-0548">Nucleotidyltransferase</keyword>
<dbReference type="NCBIfam" id="TIGR03552">
    <property type="entry name" value="F420_cofC"/>
    <property type="match status" value="1"/>
</dbReference>
<evidence type="ECO:0000256" key="3">
    <source>
        <dbReference type="ARBA" id="ARBA00022741"/>
    </source>
</evidence>
<dbReference type="RefSeq" id="WP_134484788.1">
    <property type="nucleotide sequence ID" value="NZ_LR216287.1"/>
</dbReference>
<dbReference type="PANTHER" id="PTHR40392">
    <property type="entry name" value="2-PHOSPHO-L-LACTATE GUANYLYLTRANSFERASE"/>
    <property type="match status" value="1"/>
</dbReference>